<dbReference type="Proteomes" id="UP000789570">
    <property type="component" value="Unassembled WGS sequence"/>
</dbReference>
<sequence length="192" mass="21669">MYYPKGLNEVNKQEYVSNTIWLATSISQISQISLRSTVEYIATSNWITLSTLCTWQQDISTLYTNAQIYQFWNQKDQVPVITVAHLKDIPSCNVNTISNTITKQVDALPCLDDLDTEDEKCTYLRSLISTSDILPPSCCQTPLQVIVEKSVSIDENAEAIVDAEVVVNLSTSRSILKDTYYLKMPHNSFAIM</sequence>
<evidence type="ECO:0000313" key="2">
    <source>
        <dbReference type="Proteomes" id="UP000789570"/>
    </source>
</evidence>
<comment type="caution">
    <text evidence="1">The sequence shown here is derived from an EMBL/GenBank/DDBJ whole genome shotgun (WGS) entry which is preliminary data.</text>
</comment>
<keyword evidence="2" id="KW-1185">Reference proteome</keyword>
<name>A0A9N9C519_9GLOM</name>
<protein>
    <submittedName>
        <fullName evidence="1">10019_t:CDS:1</fullName>
    </submittedName>
</protein>
<organism evidence="1 2">
    <name type="scientific">Funneliformis caledonium</name>
    <dbReference type="NCBI Taxonomy" id="1117310"/>
    <lineage>
        <taxon>Eukaryota</taxon>
        <taxon>Fungi</taxon>
        <taxon>Fungi incertae sedis</taxon>
        <taxon>Mucoromycota</taxon>
        <taxon>Glomeromycotina</taxon>
        <taxon>Glomeromycetes</taxon>
        <taxon>Glomerales</taxon>
        <taxon>Glomeraceae</taxon>
        <taxon>Funneliformis</taxon>
    </lineage>
</organism>
<proteinExistence type="predicted"/>
<evidence type="ECO:0000313" key="1">
    <source>
        <dbReference type="EMBL" id="CAG8587286.1"/>
    </source>
</evidence>
<gene>
    <name evidence="1" type="ORF">FCALED_LOCUS7904</name>
</gene>
<dbReference type="EMBL" id="CAJVPQ010002194">
    <property type="protein sequence ID" value="CAG8587286.1"/>
    <property type="molecule type" value="Genomic_DNA"/>
</dbReference>
<dbReference type="AlphaFoldDB" id="A0A9N9C519"/>
<accession>A0A9N9C519</accession>
<reference evidence="1" key="1">
    <citation type="submission" date="2021-06" db="EMBL/GenBank/DDBJ databases">
        <authorList>
            <person name="Kallberg Y."/>
            <person name="Tangrot J."/>
            <person name="Rosling A."/>
        </authorList>
    </citation>
    <scope>NUCLEOTIDE SEQUENCE</scope>
    <source>
        <strain evidence="1">UK204</strain>
    </source>
</reference>
<feature type="non-terminal residue" evidence="1">
    <location>
        <position position="1"/>
    </location>
</feature>